<evidence type="ECO:0000313" key="1">
    <source>
        <dbReference type="EMBL" id="KAH7953069.1"/>
    </source>
</evidence>
<proteinExistence type="predicted"/>
<keyword evidence="2" id="KW-1185">Reference proteome</keyword>
<dbReference type="EMBL" id="CM023473">
    <property type="protein sequence ID" value="KAH7953069.1"/>
    <property type="molecule type" value="Genomic_DNA"/>
</dbReference>
<accession>A0ACB8CV47</accession>
<comment type="caution">
    <text evidence="1">The sequence shown here is derived from an EMBL/GenBank/DDBJ whole genome shotgun (WGS) entry which is preliminary data.</text>
</comment>
<dbReference type="Proteomes" id="UP000821865">
    <property type="component" value="Chromosome 4"/>
</dbReference>
<sequence>MKEYTDVKRSANVSKIKKEHVRVRKPGACAKVELAYSRPLKAIKQLPKGAFKLEHGRCWNSSKLALVSKMVWLKTGRYASRKHQLV</sequence>
<gene>
    <name evidence="1" type="ORF">HPB49_004218</name>
</gene>
<evidence type="ECO:0000313" key="2">
    <source>
        <dbReference type="Proteomes" id="UP000821865"/>
    </source>
</evidence>
<organism evidence="1 2">
    <name type="scientific">Dermacentor silvarum</name>
    <name type="common">Tick</name>
    <dbReference type="NCBI Taxonomy" id="543639"/>
    <lineage>
        <taxon>Eukaryota</taxon>
        <taxon>Metazoa</taxon>
        <taxon>Ecdysozoa</taxon>
        <taxon>Arthropoda</taxon>
        <taxon>Chelicerata</taxon>
        <taxon>Arachnida</taxon>
        <taxon>Acari</taxon>
        <taxon>Parasitiformes</taxon>
        <taxon>Ixodida</taxon>
        <taxon>Ixodoidea</taxon>
        <taxon>Ixodidae</taxon>
        <taxon>Rhipicephalinae</taxon>
        <taxon>Dermacentor</taxon>
    </lineage>
</organism>
<reference evidence="1" key="1">
    <citation type="submission" date="2020-05" db="EMBL/GenBank/DDBJ databases">
        <title>Large-scale comparative analyses of tick genomes elucidate their genetic diversity and vector capacities.</title>
        <authorList>
            <person name="Jia N."/>
            <person name="Wang J."/>
            <person name="Shi W."/>
            <person name="Du L."/>
            <person name="Sun Y."/>
            <person name="Zhan W."/>
            <person name="Jiang J."/>
            <person name="Wang Q."/>
            <person name="Zhang B."/>
            <person name="Ji P."/>
            <person name="Sakyi L.B."/>
            <person name="Cui X."/>
            <person name="Yuan T."/>
            <person name="Jiang B."/>
            <person name="Yang W."/>
            <person name="Lam T.T.-Y."/>
            <person name="Chang Q."/>
            <person name="Ding S."/>
            <person name="Wang X."/>
            <person name="Zhu J."/>
            <person name="Ruan X."/>
            <person name="Zhao L."/>
            <person name="Wei J."/>
            <person name="Que T."/>
            <person name="Du C."/>
            <person name="Cheng J."/>
            <person name="Dai P."/>
            <person name="Han X."/>
            <person name="Huang E."/>
            <person name="Gao Y."/>
            <person name="Liu J."/>
            <person name="Shao H."/>
            <person name="Ye R."/>
            <person name="Li L."/>
            <person name="Wei W."/>
            <person name="Wang X."/>
            <person name="Wang C."/>
            <person name="Yang T."/>
            <person name="Huo Q."/>
            <person name="Li W."/>
            <person name="Guo W."/>
            <person name="Chen H."/>
            <person name="Zhou L."/>
            <person name="Ni X."/>
            <person name="Tian J."/>
            <person name="Zhou Y."/>
            <person name="Sheng Y."/>
            <person name="Liu T."/>
            <person name="Pan Y."/>
            <person name="Xia L."/>
            <person name="Li J."/>
            <person name="Zhao F."/>
            <person name="Cao W."/>
        </authorList>
    </citation>
    <scope>NUCLEOTIDE SEQUENCE</scope>
    <source>
        <strain evidence="1">Dsil-2018</strain>
    </source>
</reference>
<name>A0ACB8CV47_DERSI</name>
<protein>
    <submittedName>
        <fullName evidence="1">Uncharacterized protein</fullName>
    </submittedName>
</protein>